<dbReference type="Pfam" id="PF01409">
    <property type="entry name" value="tRNA-synt_2d"/>
    <property type="match status" value="1"/>
</dbReference>
<keyword evidence="4 13" id="KW-0963">Cytoplasm</keyword>
<keyword evidence="16" id="KW-1185">Reference proteome</keyword>
<dbReference type="GO" id="GO:0140096">
    <property type="term" value="F:catalytic activity, acting on a protein"/>
    <property type="evidence" value="ECO:0007669"/>
    <property type="project" value="UniProtKB-ARBA"/>
</dbReference>
<dbReference type="AlphaFoldDB" id="A0A5R8QG03"/>
<evidence type="ECO:0000256" key="9">
    <source>
        <dbReference type="ARBA" id="ARBA00022842"/>
    </source>
</evidence>
<keyword evidence="9 13" id="KW-0460">Magnesium</keyword>
<comment type="subcellular location">
    <subcellularLocation>
        <location evidence="1 13">Cytoplasm</location>
    </subcellularLocation>
</comment>
<dbReference type="InterPro" id="IPR010978">
    <property type="entry name" value="tRNA-bd_arm"/>
</dbReference>
<keyword evidence="6 13" id="KW-0479">Metal-binding</keyword>
<dbReference type="Gene3D" id="3.30.930.10">
    <property type="entry name" value="Bira Bifunctional Protein, Domain 2"/>
    <property type="match status" value="1"/>
</dbReference>
<dbReference type="NCBIfam" id="TIGR00468">
    <property type="entry name" value="pheS"/>
    <property type="match status" value="1"/>
</dbReference>
<gene>
    <name evidence="13 15" type="primary">pheS</name>
    <name evidence="15" type="ORF">FEZ08_03610</name>
</gene>
<dbReference type="GO" id="GO:0006432">
    <property type="term" value="P:phenylalanyl-tRNA aminoacylation"/>
    <property type="evidence" value="ECO:0007669"/>
    <property type="project" value="UniProtKB-UniRule"/>
</dbReference>
<dbReference type="Pfam" id="PF02912">
    <property type="entry name" value="Phe_tRNA-synt_N"/>
    <property type="match status" value="1"/>
</dbReference>
<dbReference type="EC" id="6.1.1.20" evidence="13"/>
<keyword evidence="8 13" id="KW-0067">ATP-binding</keyword>
<comment type="similarity">
    <text evidence="2 13">Belongs to the class-II aminoacyl-tRNA synthetase family. Phe-tRNA synthetase alpha subunit type 1 subfamily.</text>
</comment>
<evidence type="ECO:0000313" key="16">
    <source>
        <dbReference type="Proteomes" id="UP000306912"/>
    </source>
</evidence>
<dbReference type="FunCoup" id="A0A5R8QG03">
    <property type="interactions" value="358"/>
</dbReference>
<evidence type="ECO:0000256" key="8">
    <source>
        <dbReference type="ARBA" id="ARBA00022840"/>
    </source>
</evidence>
<evidence type="ECO:0000256" key="5">
    <source>
        <dbReference type="ARBA" id="ARBA00022598"/>
    </source>
</evidence>
<proteinExistence type="inferred from homology"/>
<evidence type="ECO:0000256" key="2">
    <source>
        <dbReference type="ARBA" id="ARBA00010207"/>
    </source>
</evidence>
<keyword evidence="11 13" id="KW-0030">Aminoacyl-tRNA synthetase</keyword>
<dbReference type="PROSITE" id="PS50862">
    <property type="entry name" value="AA_TRNA_LIGASE_II"/>
    <property type="match status" value="1"/>
</dbReference>
<dbReference type="EMBL" id="VBWP01000002">
    <property type="protein sequence ID" value="TLG76714.1"/>
    <property type="molecule type" value="Genomic_DNA"/>
</dbReference>
<dbReference type="GO" id="GO:0004826">
    <property type="term" value="F:phenylalanine-tRNA ligase activity"/>
    <property type="evidence" value="ECO:0007669"/>
    <property type="project" value="UniProtKB-UniRule"/>
</dbReference>
<dbReference type="InterPro" id="IPR006195">
    <property type="entry name" value="aa-tRNA-synth_II"/>
</dbReference>
<dbReference type="InParanoid" id="A0A5R8QG03"/>
<evidence type="ECO:0000256" key="11">
    <source>
        <dbReference type="ARBA" id="ARBA00023146"/>
    </source>
</evidence>
<evidence type="ECO:0000256" key="1">
    <source>
        <dbReference type="ARBA" id="ARBA00004496"/>
    </source>
</evidence>
<feature type="binding site" evidence="13">
    <location>
        <position position="257"/>
    </location>
    <ligand>
        <name>Mg(2+)</name>
        <dbReference type="ChEBI" id="CHEBI:18420"/>
        <note>shared with beta subunit</note>
    </ligand>
</feature>
<dbReference type="InterPro" id="IPR045864">
    <property type="entry name" value="aa-tRNA-synth_II/BPL/LPL"/>
</dbReference>
<dbReference type="InterPro" id="IPR002319">
    <property type="entry name" value="Phenylalanyl-tRNA_Synthase"/>
</dbReference>
<dbReference type="PANTHER" id="PTHR11538:SF41">
    <property type="entry name" value="PHENYLALANINE--TRNA LIGASE, MITOCHONDRIAL"/>
    <property type="match status" value="1"/>
</dbReference>
<comment type="cofactor">
    <cofactor evidence="13">
        <name>Mg(2+)</name>
        <dbReference type="ChEBI" id="CHEBI:18420"/>
    </cofactor>
    <text evidence="13">Binds 2 magnesium ions per tetramer.</text>
</comment>
<dbReference type="Proteomes" id="UP000306912">
    <property type="component" value="Unassembled WGS sequence"/>
</dbReference>
<dbReference type="RefSeq" id="WP_138190351.1">
    <property type="nucleotide sequence ID" value="NZ_VBWP01000002.1"/>
</dbReference>
<dbReference type="GO" id="GO:0000049">
    <property type="term" value="F:tRNA binding"/>
    <property type="evidence" value="ECO:0007669"/>
    <property type="project" value="InterPro"/>
</dbReference>
<dbReference type="InterPro" id="IPR004529">
    <property type="entry name" value="Phe-tRNA-synth_IIc_asu"/>
</dbReference>
<dbReference type="HAMAP" id="MF_00281">
    <property type="entry name" value="Phe_tRNA_synth_alpha1"/>
    <property type="match status" value="1"/>
</dbReference>
<dbReference type="InterPro" id="IPR004188">
    <property type="entry name" value="Phe-tRNA_ligase_II_N"/>
</dbReference>
<feature type="domain" description="Aminoacyl-transfer RNA synthetases class-II family profile" evidence="14">
    <location>
        <begin position="120"/>
        <end position="341"/>
    </location>
</feature>
<protein>
    <recommendedName>
        <fullName evidence="13">Phenylalanine--tRNA ligase alpha subunit</fullName>
        <ecNumber evidence="13">6.1.1.20</ecNumber>
    </recommendedName>
    <alternativeName>
        <fullName evidence="13">Phenylalanyl-tRNA synthetase alpha subunit</fullName>
        <shortName evidence="13">PheRS</shortName>
    </alternativeName>
</protein>
<keyword evidence="10 13" id="KW-0648">Protein biosynthesis</keyword>
<evidence type="ECO:0000256" key="6">
    <source>
        <dbReference type="ARBA" id="ARBA00022723"/>
    </source>
</evidence>
<dbReference type="CDD" id="cd00496">
    <property type="entry name" value="PheRS_alpha_core"/>
    <property type="match status" value="1"/>
</dbReference>
<organism evidence="15 16">
    <name type="scientific">Culicoidibacter larvae</name>
    <dbReference type="NCBI Taxonomy" id="2579976"/>
    <lineage>
        <taxon>Bacteria</taxon>
        <taxon>Bacillati</taxon>
        <taxon>Bacillota</taxon>
        <taxon>Culicoidibacteria</taxon>
        <taxon>Culicoidibacterales</taxon>
        <taxon>Culicoidibacteraceae</taxon>
        <taxon>Culicoidibacter</taxon>
    </lineage>
</organism>
<dbReference type="FunFam" id="3.30.930.10:FF:000003">
    <property type="entry name" value="Phenylalanine--tRNA ligase alpha subunit"/>
    <property type="match status" value="1"/>
</dbReference>
<dbReference type="GO" id="GO:0016740">
    <property type="term" value="F:transferase activity"/>
    <property type="evidence" value="ECO:0007669"/>
    <property type="project" value="UniProtKB-ARBA"/>
</dbReference>
<evidence type="ECO:0000313" key="15">
    <source>
        <dbReference type="EMBL" id="TLG76714.1"/>
    </source>
</evidence>
<keyword evidence="5 13" id="KW-0436">Ligase</keyword>
<evidence type="ECO:0000256" key="3">
    <source>
        <dbReference type="ARBA" id="ARBA00011209"/>
    </source>
</evidence>
<dbReference type="GO" id="GO:0005737">
    <property type="term" value="C:cytoplasm"/>
    <property type="evidence" value="ECO:0007669"/>
    <property type="project" value="UniProtKB-SubCell"/>
</dbReference>
<evidence type="ECO:0000256" key="4">
    <source>
        <dbReference type="ARBA" id="ARBA00022490"/>
    </source>
</evidence>
<evidence type="ECO:0000256" key="10">
    <source>
        <dbReference type="ARBA" id="ARBA00022917"/>
    </source>
</evidence>
<comment type="subunit">
    <text evidence="3 13">Tetramer of two alpha and two beta subunits.</text>
</comment>
<evidence type="ECO:0000256" key="12">
    <source>
        <dbReference type="ARBA" id="ARBA00049255"/>
    </source>
</evidence>
<comment type="caution">
    <text evidence="15">The sequence shown here is derived from an EMBL/GenBank/DDBJ whole genome shotgun (WGS) entry which is preliminary data.</text>
</comment>
<evidence type="ECO:0000256" key="13">
    <source>
        <dbReference type="HAMAP-Rule" id="MF_00281"/>
    </source>
</evidence>
<dbReference type="InterPro" id="IPR022911">
    <property type="entry name" value="Phe_tRNA_ligase_alpha1_bac"/>
</dbReference>
<evidence type="ECO:0000259" key="14">
    <source>
        <dbReference type="PROSITE" id="PS50862"/>
    </source>
</evidence>
<keyword evidence="7 13" id="KW-0547">Nucleotide-binding</keyword>
<evidence type="ECO:0000256" key="7">
    <source>
        <dbReference type="ARBA" id="ARBA00022741"/>
    </source>
</evidence>
<dbReference type="GO" id="GO:0005524">
    <property type="term" value="F:ATP binding"/>
    <property type="evidence" value="ECO:0007669"/>
    <property type="project" value="UniProtKB-UniRule"/>
</dbReference>
<sequence length="348" mass="39111">MKEQLLTIKQEALDLIAEAKDVAAMNDIRVKYLGKKGPIQEVMGKMRDMSVEEKKETGAAVNEVKQELAAVIESRMAELEAAEVEARLAAEKIDISLPAQARVMGGKHPLTAIVDESVAFFRSMGYEVGVGPEIETDYYNFEALNLPKNHPARDMQDTFYIDMHRLLRTHTSGVQSRTFEARSMQDLPIQILAPGKVYRRDDDDATHSHQFMQLEGIMIGRDISLAHLKATLQEFVHYMFGPEREIRLRPSYFPFTEPSMEVDVTCAKCGGSGCSICKQTGWIEILGAGMCHPNILTIAGFDPEIVSGFAFGIGVERIAMLKYGVEDIRNFYVNDMRFVTQFKDWGDK</sequence>
<accession>A0A5R8QG03</accession>
<dbReference type="PANTHER" id="PTHR11538">
    <property type="entry name" value="PHENYLALANYL-TRNA SYNTHETASE"/>
    <property type="match status" value="1"/>
</dbReference>
<dbReference type="SUPFAM" id="SSF46589">
    <property type="entry name" value="tRNA-binding arm"/>
    <property type="match status" value="1"/>
</dbReference>
<dbReference type="OrthoDB" id="9800719at2"/>
<dbReference type="SUPFAM" id="SSF55681">
    <property type="entry name" value="Class II aaRS and biotin synthetases"/>
    <property type="match status" value="1"/>
</dbReference>
<name>A0A5R8QG03_9FIRM</name>
<dbReference type="GO" id="GO:0000287">
    <property type="term" value="F:magnesium ion binding"/>
    <property type="evidence" value="ECO:0007669"/>
    <property type="project" value="UniProtKB-UniRule"/>
</dbReference>
<comment type="catalytic activity">
    <reaction evidence="12 13">
        <text>tRNA(Phe) + L-phenylalanine + ATP = L-phenylalanyl-tRNA(Phe) + AMP + diphosphate + H(+)</text>
        <dbReference type="Rhea" id="RHEA:19413"/>
        <dbReference type="Rhea" id="RHEA-COMP:9668"/>
        <dbReference type="Rhea" id="RHEA-COMP:9699"/>
        <dbReference type="ChEBI" id="CHEBI:15378"/>
        <dbReference type="ChEBI" id="CHEBI:30616"/>
        <dbReference type="ChEBI" id="CHEBI:33019"/>
        <dbReference type="ChEBI" id="CHEBI:58095"/>
        <dbReference type="ChEBI" id="CHEBI:78442"/>
        <dbReference type="ChEBI" id="CHEBI:78531"/>
        <dbReference type="ChEBI" id="CHEBI:456215"/>
        <dbReference type="EC" id="6.1.1.20"/>
    </reaction>
</comment>
<reference evidence="15 16" key="1">
    <citation type="submission" date="2019-05" db="EMBL/GenBank/DDBJ databases">
        <title>Culicoidintestinum kansasii gen. nov., sp. nov. from the gastrointestinal tract of the biting midge, Culicoides sonorensis.</title>
        <authorList>
            <person name="Neupane S."/>
            <person name="Ghosh A."/>
            <person name="Gunther S."/>
            <person name="Martin K."/>
            <person name="Zurek L."/>
        </authorList>
    </citation>
    <scope>NUCLEOTIDE SEQUENCE [LARGE SCALE GENOMIC DNA]</scope>
    <source>
        <strain evidence="15 16">CS-1</strain>
    </source>
</reference>